<reference evidence="3" key="2">
    <citation type="submission" date="2020-09" db="EMBL/GenBank/DDBJ databases">
        <authorList>
            <person name="Sun Q."/>
            <person name="Zhou Y."/>
        </authorList>
    </citation>
    <scope>NUCLEOTIDE SEQUENCE</scope>
    <source>
        <strain evidence="3">CGMCC 1.6293</strain>
    </source>
</reference>
<evidence type="ECO:0000259" key="2">
    <source>
        <dbReference type="Pfam" id="PF02517"/>
    </source>
</evidence>
<feature type="domain" description="CAAX prenyl protease 2/Lysostaphin resistance protein A-like" evidence="2">
    <location>
        <begin position="139"/>
        <end position="235"/>
    </location>
</feature>
<proteinExistence type="predicted"/>
<protein>
    <recommendedName>
        <fullName evidence="2">CAAX prenyl protease 2/Lysostaphin resistance protein A-like domain-containing protein</fullName>
    </recommendedName>
</protein>
<dbReference type="PANTHER" id="PTHR36435">
    <property type="entry name" value="SLR1288 PROTEIN"/>
    <property type="match status" value="1"/>
</dbReference>
<organism evidence="3 4">
    <name type="scientific">Pseudooceanicola nanhaiensis</name>
    <dbReference type="NCBI Taxonomy" id="375761"/>
    <lineage>
        <taxon>Bacteria</taxon>
        <taxon>Pseudomonadati</taxon>
        <taxon>Pseudomonadota</taxon>
        <taxon>Alphaproteobacteria</taxon>
        <taxon>Rhodobacterales</taxon>
        <taxon>Paracoccaceae</taxon>
        <taxon>Pseudooceanicola</taxon>
    </lineage>
</organism>
<feature type="transmembrane region" description="Helical" evidence="1">
    <location>
        <begin position="61"/>
        <end position="81"/>
    </location>
</feature>
<feature type="transmembrane region" description="Helical" evidence="1">
    <location>
        <begin position="225"/>
        <end position="244"/>
    </location>
</feature>
<keyword evidence="1" id="KW-1133">Transmembrane helix</keyword>
<dbReference type="PANTHER" id="PTHR36435:SF1">
    <property type="entry name" value="CAAX AMINO TERMINAL PROTEASE FAMILY PROTEIN"/>
    <property type="match status" value="1"/>
</dbReference>
<evidence type="ECO:0000313" key="4">
    <source>
        <dbReference type="Proteomes" id="UP000649829"/>
    </source>
</evidence>
<dbReference type="GO" id="GO:0004175">
    <property type="term" value="F:endopeptidase activity"/>
    <property type="evidence" value="ECO:0007669"/>
    <property type="project" value="UniProtKB-ARBA"/>
</dbReference>
<evidence type="ECO:0000313" key="3">
    <source>
        <dbReference type="EMBL" id="GGM15185.1"/>
    </source>
</evidence>
<feature type="transmembrane region" description="Helical" evidence="1">
    <location>
        <begin position="175"/>
        <end position="193"/>
    </location>
</feature>
<keyword evidence="1" id="KW-0812">Transmembrane</keyword>
<feature type="transmembrane region" description="Helical" evidence="1">
    <location>
        <begin position="264"/>
        <end position="286"/>
    </location>
</feature>
<dbReference type="Proteomes" id="UP000649829">
    <property type="component" value="Unassembled WGS sequence"/>
</dbReference>
<feature type="transmembrane region" description="Helical" evidence="1">
    <location>
        <begin position="199"/>
        <end position="218"/>
    </location>
</feature>
<feature type="transmembrane region" description="Helical" evidence="1">
    <location>
        <begin position="20"/>
        <end position="41"/>
    </location>
</feature>
<keyword evidence="4" id="KW-1185">Reference proteome</keyword>
<name>A0A917T9U5_9RHOB</name>
<dbReference type="EMBL" id="BMLF01000007">
    <property type="protein sequence ID" value="GGM15185.1"/>
    <property type="molecule type" value="Genomic_DNA"/>
</dbReference>
<keyword evidence="1" id="KW-0472">Membrane</keyword>
<dbReference type="AlphaFoldDB" id="A0A917T9U5"/>
<accession>A0A917T9U5</accession>
<feature type="transmembrane region" description="Helical" evidence="1">
    <location>
        <begin position="102"/>
        <end position="120"/>
    </location>
</feature>
<dbReference type="Pfam" id="PF02517">
    <property type="entry name" value="Rce1-like"/>
    <property type="match status" value="1"/>
</dbReference>
<feature type="transmembrane region" description="Helical" evidence="1">
    <location>
        <begin position="140"/>
        <end position="163"/>
    </location>
</feature>
<dbReference type="InterPro" id="IPR003675">
    <property type="entry name" value="Rce1/LyrA-like_dom"/>
</dbReference>
<dbReference type="RefSeq" id="WP_028286615.1">
    <property type="nucleotide sequence ID" value="NZ_BMLF01000007.1"/>
</dbReference>
<evidence type="ECO:0000256" key="1">
    <source>
        <dbReference type="SAM" id="Phobius"/>
    </source>
</evidence>
<gene>
    <name evidence="3" type="ORF">GCM10011534_41550</name>
</gene>
<dbReference type="GO" id="GO:0080120">
    <property type="term" value="P:CAAX-box protein maturation"/>
    <property type="evidence" value="ECO:0007669"/>
    <property type="project" value="UniProtKB-ARBA"/>
</dbReference>
<sequence length="288" mass="31029">MRYPAYESLIAPARARPQLWRLAAGLVLTGAVYMLLLLGLFSLDLGNDMSVMGGGLGRTPASALALLASFACVYPGLWLALRWLHRRRLRTLFGPGRDMLRDGGRVMVVALALYGISLFLPGPDSVAPEPNLAPGTWLGWLVPGLLALAVQITAEELVFRGYVQSQLAARFRSPLIWLVLPALGFGLLHYNPADAGDNAPWLLLPAIAFGLLAADLTARCGNLGPALALHFLNNFAALLLLAPGEEMSGLALYRLPIEMSDPGLVSHLPVEIGLLFILWLAARVALRR</sequence>
<comment type="caution">
    <text evidence="3">The sequence shown here is derived from an EMBL/GenBank/DDBJ whole genome shotgun (WGS) entry which is preliminary data.</text>
</comment>
<dbReference type="InterPro" id="IPR052710">
    <property type="entry name" value="CAAX_protease"/>
</dbReference>
<reference evidence="3" key="1">
    <citation type="journal article" date="2014" name="Int. J. Syst. Evol. Microbiol.">
        <title>Complete genome sequence of Corynebacterium casei LMG S-19264T (=DSM 44701T), isolated from a smear-ripened cheese.</title>
        <authorList>
            <consortium name="US DOE Joint Genome Institute (JGI-PGF)"/>
            <person name="Walter F."/>
            <person name="Albersmeier A."/>
            <person name="Kalinowski J."/>
            <person name="Ruckert C."/>
        </authorList>
    </citation>
    <scope>NUCLEOTIDE SEQUENCE</scope>
    <source>
        <strain evidence="3">CGMCC 1.6293</strain>
    </source>
</reference>